<name>A0A7Z9DXR2_9CYAN</name>
<dbReference type="GO" id="GO:0016616">
    <property type="term" value="F:oxidoreductase activity, acting on the CH-OH group of donors, NAD or NADP as acceptor"/>
    <property type="evidence" value="ECO:0007669"/>
    <property type="project" value="InterPro"/>
</dbReference>
<dbReference type="AlphaFoldDB" id="A0A7Z9DXR2"/>
<dbReference type="PANTHER" id="PTHR43245">
    <property type="entry name" value="BIFUNCTIONAL POLYMYXIN RESISTANCE PROTEIN ARNA"/>
    <property type="match status" value="1"/>
</dbReference>
<dbReference type="EMBL" id="CZCU02000134">
    <property type="protein sequence ID" value="VXD17302.1"/>
    <property type="molecule type" value="Genomic_DNA"/>
</dbReference>
<keyword evidence="2" id="KW-0560">Oxidoreductase</keyword>
<evidence type="ECO:0000313" key="4">
    <source>
        <dbReference type="EMBL" id="VXD17302.1"/>
    </source>
</evidence>
<feature type="domain" description="3-beta hydroxysteroid dehydrogenase/isomerase" evidence="3">
    <location>
        <begin position="5"/>
        <end position="253"/>
    </location>
</feature>
<protein>
    <submittedName>
        <fullName evidence="4">Nucleoside-diphosphate-sugar epimerase</fullName>
    </submittedName>
</protein>
<comment type="caution">
    <text evidence="4">The sequence shown here is derived from an EMBL/GenBank/DDBJ whole genome shotgun (WGS) entry which is preliminary data.</text>
</comment>
<proteinExistence type="inferred from homology"/>
<dbReference type="Gene3D" id="3.40.50.720">
    <property type="entry name" value="NAD(P)-binding Rossmann-like Domain"/>
    <property type="match status" value="1"/>
</dbReference>
<evidence type="ECO:0000256" key="1">
    <source>
        <dbReference type="ARBA" id="ARBA00009219"/>
    </source>
</evidence>
<gene>
    <name evidence="4" type="ORF">PL8927_590040</name>
</gene>
<evidence type="ECO:0000256" key="2">
    <source>
        <dbReference type="ARBA" id="ARBA00023002"/>
    </source>
</evidence>
<dbReference type="SUPFAM" id="SSF51735">
    <property type="entry name" value="NAD(P)-binding Rossmann-fold domains"/>
    <property type="match status" value="1"/>
</dbReference>
<accession>A0A7Z9DXR2</accession>
<evidence type="ECO:0000313" key="5">
    <source>
        <dbReference type="Proteomes" id="UP000184550"/>
    </source>
</evidence>
<dbReference type="InterPro" id="IPR036291">
    <property type="entry name" value="NAD(P)-bd_dom_sf"/>
</dbReference>
<keyword evidence="5" id="KW-1185">Reference proteome</keyword>
<sequence length="336" mass="37803">MKKVLVTGGTGFLGQKLALKLHSLGQDVTILGRNLIIGDRLQQLGLKFLPIDITNSEEILSTISGQEEVFHCAALSSPWGREEEFYKTNVIGTRNIIKGCLTHRVRRLIYVSTSAVYFNLTHRFNLKETDNLAQNPIHPYIKTKQLAEQEINRGFQQGLPVISIRPRGIFGSGDTVVFPRLLKVSETTGIPLINRGKAILDMTYIDNVVDGLLLCQTAPDQVLGEYFNITNGEPTELFDLLQILSEKLNISLKFKPLPYPIAYTLATGMEWIYQSFLPGREPALTRYTLGLLAFSQTLDITSAKVKLGYKPRISIAQGLDEFVRHWKHPLKHNNEQ</sequence>
<reference evidence="4" key="1">
    <citation type="submission" date="2019-10" db="EMBL/GenBank/DDBJ databases">
        <authorList>
            <consortium name="Genoscope - CEA"/>
            <person name="William W."/>
        </authorList>
    </citation>
    <scope>NUCLEOTIDE SEQUENCE [LARGE SCALE GENOMIC DNA]</scope>
    <source>
        <strain evidence="4">BBR_PRJEB10992</strain>
    </source>
</reference>
<dbReference type="InterPro" id="IPR050177">
    <property type="entry name" value="Lipid_A_modif_metabolic_enz"/>
</dbReference>
<dbReference type="Proteomes" id="UP000184550">
    <property type="component" value="Unassembled WGS sequence"/>
</dbReference>
<dbReference type="PANTHER" id="PTHR43245:SF51">
    <property type="entry name" value="SHORT CHAIN DEHYDROGENASE_REDUCTASE FAMILY 42E, MEMBER 2"/>
    <property type="match status" value="1"/>
</dbReference>
<organism evidence="4 5">
    <name type="scientific">Planktothrix serta PCC 8927</name>
    <dbReference type="NCBI Taxonomy" id="671068"/>
    <lineage>
        <taxon>Bacteria</taxon>
        <taxon>Bacillati</taxon>
        <taxon>Cyanobacteriota</taxon>
        <taxon>Cyanophyceae</taxon>
        <taxon>Oscillatoriophycideae</taxon>
        <taxon>Oscillatoriales</taxon>
        <taxon>Microcoleaceae</taxon>
        <taxon>Planktothrix</taxon>
    </lineage>
</organism>
<dbReference type="OrthoDB" id="9807212at2"/>
<dbReference type="Pfam" id="PF01073">
    <property type="entry name" value="3Beta_HSD"/>
    <property type="match status" value="1"/>
</dbReference>
<dbReference type="InterPro" id="IPR002225">
    <property type="entry name" value="3Beta_OHSteriod_DH/Estase"/>
</dbReference>
<dbReference type="GO" id="GO:0006694">
    <property type="term" value="P:steroid biosynthetic process"/>
    <property type="evidence" value="ECO:0007669"/>
    <property type="project" value="InterPro"/>
</dbReference>
<comment type="similarity">
    <text evidence="1">Belongs to the 3-beta-HSD family.</text>
</comment>
<evidence type="ECO:0000259" key="3">
    <source>
        <dbReference type="Pfam" id="PF01073"/>
    </source>
</evidence>
<dbReference type="RefSeq" id="WP_083621055.1">
    <property type="nucleotide sequence ID" value="NZ_LR734868.1"/>
</dbReference>